<evidence type="ECO:0008006" key="3">
    <source>
        <dbReference type="Google" id="ProtNLM"/>
    </source>
</evidence>
<proteinExistence type="predicted"/>
<reference evidence="1" key="1">
    <citation type="journal article" date="2015" name="Genome Announc.">
        <title>Complete Genome Sequence of a New Member of the Marseilleviridae Recovered from the Brackish Submarine Spring in the Cassis Port-Miou Calanque, France.</title>
        <authorList>
            <person name="Doutre G."/>
            <person name="Arfib B."/>
            <person name="Rochette P."/>
            <person name="Claverie J.M."/>
            <person name="Bonin P."/>
            <person name="Abergel C."/>
        </authorList>
    </citation>
    <scope>NUCLEOTIDE SEQUENCE [LARGE SCALE GENOMIC DNA]</scope>
    <source>
        <strain evidence="1">1</strain>
    </source>
</reference>
<gene>
    <name evidence="1" type="ORF">PMV_026</name>
</gene>
<evidence type="ECO:0000313" key="2">
    <source>
        <dbReference type="Proteomes" id="UP000319438"/>
    </source>
</evidence>
<organism evidence="1 2">
    <name type="scientific">Port-miou virus</name>
    <dbReference type="NCBI Taxonomy" id="1733873"/>
    <lineage>
        <taxon>Viruses</taxon>
        <taxon>Varidnaviria</taxon>
        <taxon>Bamfordvirae</taxon>
        <taxon>Nucleocytoviricota</taxon>
        <taxon>Megaviricetes</taxon>
        <taxon>Pimascovirales</taxon>
        <taxon>Pimascovirales incertae sedis</taxon>
        <taxon>Marseilleviridae</taxon>
        <taxon>Losannavirus</taxon>
        <taxon>Losannavirus lausannense</taxon>
        <taxon>Lausannevirus</taxon>
    </lineage>
</organism>
<evidence type="ECO:0000313" key="1">
    <source>
        <dbReference type="EMBL" id="ALH06724.1"/>
    </source>
</evidence>
<dbReference type="Proteomes" id="UP000319438">
    <property type="component" value="Segment"/>
</dbReference>
<sequence length="395" mass="40416">MTTNFETRRELVVSKKLVIPVVSSLASVSDATPGSIVFDSSSGNMSVSTGEAWSASGLPAASDTVRGLVFGVTDQNVGETTSLGYLTNSQGFGSTFIGYSSGAGAGGVSECTAVGYGSMSISGFGPRCVAVGVNAGRAAGTENISVGVNALNGATGSNNICFGFGAGQGMTGSGNIIYGASAGDGIVGNAVNNIIVGFQAGRAATTASGNIVIGPNASPDLGTTTNCISIGSAATCGTSGIGRVALGTSATCTVDNEMTITPTITQWRSLGLASAAAANTLQINPATGIITQAASSQRFKENIPDVLPFSKGILDLDVRSYEINGQPDHGVIAEEVPEVFATFDKDGQRNGVKHLLFTMAILADSKIPKADRYSKRAEKFLKKYFYKNIWYMRSI</sequence>
<dbReference type="EMBL" id="KT428292">
    <property type="protein sequence ID" value="ALH06724.1"/>
    <property type="molecule type" value="Genomic_DNA"/>
</dbReference>
<protein>
    <recommendedName>
        <fullName evidence="3">Peptidase S74 domain-containing protein</fullName>
    </recommendedName>
</protein>
<accession>A0A0N9PHG9</accession>
<name>A0A0N9PHG9_9VIRU</name>